<evidence type="ECO:0000256" key="1">
    <source>
        <dbReference type="SAM" id="Phobius"/>
    </source>
</evidence>
<feature type="transmembrane region" description="Helical" evidence="1">
    <location>
        <begin position="129"/>
        <end position="149"/>
    </location>
</feature>
<dbReference type="CTD" id="42139"/>
<keyword evidence="1" id="KW-1133">Transmembrane helix</keyword>
<evidence type="ECO:0000313" key="2">
    <source>
        <dbReference type="Proteomes" id="UP000504606"/>
    </source>
</evidence>
<feature type="transmembrane region" description="Helical" evidence="1">
    <location>
        <begin position="23"/>
        <end position="43"/>
    </location>
</feature>
<keyword evidence="1" id="KW-0812">Transmembrane</keyword>
<dbReference type="GeneID" id="113218252"/>
<keyword evidence="1" id="KW-0472">Membrane</keyword>
<dbReference type="GO" id="GO:0019991">
    <property type="term" value="P:septate junction assembly"/>
    <property type="evidence" value="ECO:0007669"/>
    <property type="project" value="TreeGrafter"/>
</dbReference>
<dbReference type="Proteomes" id="UP000504606">
    <property type="component" value="Unplaced"/>
</dbReference>
<sequence>MRIETFWTPFIWAHNVRVGCKWVAGYTVATCVVLITLICYMLNGGDSSQLYSPLFESDVRHSMKGVGGFFITYFLLLIVCAILMLVSLHRGTRGYMLPWLIGFGICIAFQLVFGLWLIGGYYIYLDAVLSAFILWLWMAYNMYCWLCVWSQYKIFQELQSPNIILLYP</sequence>
<protein>
    <submittedName>
        <fullName evidence="3">Uncharacterized protein LOC113218252</fullName>
    </submittedName>
</protein>
<feature type="transmembrane region" description="Helical" evidence="1">
    <location>
        <begin position="63"/>
        <end position="88"/>
    </location>
</feature>
<gene>
    <name evidence="3" type="primary">LOC113218252</name>
</gene>
<dbReference type="OrthoDB" id="6572371at2759"/>
<dbReference type="KEGG" id="foc:113218252"/>
<feature type="transmembrane region" description="Helical" evidence="1">
    <location>
        <begin position="100"/>
        <end position="123"/>
    </location>
</feature>
<dbReference type="GO" id="GO:0060857">
    <property type="term" value="P:establishment of glial blood-brain barrier"/>
    <property type="evidence" value="ECO:0007669"/>
    <property type="project" value="TreeGrafter"/>
</dbReference>
<dbReference type="GO" id="GO:0005886">
    <property type="term" value="C:plasma membrane"/>
    <property type="evidence" value="ECO:0007669"/>
    <property type="project" value="TreeGrafter"/>
</dbReference>
<dbReference type="AlphaFoldDB" id="A0A6J1TLX7"/>
<keyword evidence="2" id="KW-1185">Reference proteome</keyword>
<dbReference type="PANTHER" id="PTHR36694:SF11">
    <property type="entry name" value="LP21121P-RELATED"/>
    <property type="match status" value="1"/>
</dbReference>
<reference evidence="3" key="1">
    <citation type="submission" date="2025-08" db="UniProtKB">
        <authorList>
            <consortium name="RefSeq"/>
        </authorList>
    </citation>
    <scope>IDENTIFICATION</scope>
    <source>
        <tissue evidence="3">Whole organism</tissue>
    </source>
</reference>
<evidence type="ECO:0000313" key="3">
    <source>
        <dbReference type="RefSeq" id="XP_026294308.1"/>
    </source>
</evidence>
<organism evidence="2 3">
    <name type="scientific">Frankliniella occidentalis</name>
    <name type="common">Western flower thrips</name>
    <name type="synonym">Euthrips occidentalis</name>
    <dbReference type="NCBI Taxonomy" id="133901"/>
    <lineage>
        <taxon>Eukaryota</taxon>
        <taxon>Metazoa</taxon>
        <taxon>Ecdysozoa</taxon>
        <taxon>Arthropoda</taxon>
        <taxon>Hexapoda</taxon>
        <taxon>Insecta</taxon>
        <taxon>Pterygota</taxon>
        <taxon>Neoptera</taxon>
        <taxon>Paraneoptera</taxon>
        <taxon>Thysanoptera</taxon>
        <taxon>Terebrantia</taxon>
        <taxon>Thripoidea</taxon>
        <taxon>Thripidae</taxon>
        <taxon>Frankliniella</taxon>
    </lineage>
</organism>
<dbReference type="RefSeq" id="XP_026294308.1">
    <property type="nucleotide sequence ID" value="XM_026438523.2"/>
</dbReference>
<accession>A0A6J1TLX7</accession>
<dbReference type="PANTHER" id="PTHR36694">
    <property type="entry name" value="PASIFLORA 1, ISOFORM A-RELATED"/>
    <property type="match status" value="1"/>
</dbReference>
<dbReference type="GO" id="GO:0035159">
    <property type="term" value="P:regulation of tube length, open tracheal system"/>
    <property type="evidence" value="ECO:0007669"/>
    <property type="project" value="TreeGrafter"/>
</dbReference>
<proteinExistence type="predicted"/>
<name>A0A6J1TLX7_FRAOC</name>